<keyword evidence="2" id="KW-0732">Signal</keyword>
<dbReference type="AlphaFoldDB" id="A0A5C6FEM1"/>
<dbReference type="PANTHER" id="PTHR35889:SF3">
    <property type="entry name" value="F-BOX DOMAIN-CONTAINING PROTEIN"/>
    <property type="match status" value="1"/>
</dbReference>
<evidence type="ECO:0000256" key="2">
    <source>
        <dbReference type="SAM" id="SignalP"/>
    </source>
</evidence>
<feature type="chain" id="PRO_5022875271" evidence="2">
    <location>
        <begin position="22"/>
        <end position="1060"/>
    </location>
</feature>
<name>A0A5C6FEM1_9BACT</name>
<organism evidence="6 7">
    <name type="scientific">Rubripirellula tenax</name>
    <dbReference type="NCBI Taxonomy" id="2528015"/>
    <lineage>
        <taxon>Bacteria</taxon>
        <taxon>Pseudomonadati</taxon>
        <taxon>Planctomycetota</taxon>
        <taxon>Planctomycetia</taxon>
        <taxon>Pirellulales</taxon>
        <taxon>Pirellulaceae</taxon>
        <taxon>Rubripirellula</taxon>
    </lineage>
</organism>
<proteinExistence type="predicted"/>
<accession>A0A5C6FEM1</accession>
<sequence length="1060" mass="118174" precursor="true">MVVRGFVVAGLTLVLATEASASAPIDFNRDVRPVLAENCFACHGQDGDSREADLRLDLRDSAIESGAIEPGDPDASELVARIVTDDADIVMPPPDSHKSLTPDEREMLVRWVAEGAEYAKHWAFVPPVKKQPPAISIDDPWQKNPIDAFVLDRLREQGLAPAPPADSRSLFRRLSFDITGLPPSIQDTSDFVEDFAKRDDAAVSDAIDRLMQKQGWGEHRARYWLDAARYADTHGMHRDNYREIWPYRDWVIRSFNANQPFDQFTIEQLAGDLLLSPTIDQLTATGFQRCSMTTNEGGTIADENMAAYASDRVQTFGWVYLGLTTNCAQCHDHKFDPISAKDYYALAAYFRNTTQPAMDTDQKDGGGPFVAIPSAEDIPRWEVIDAELETASEQRQTRQSASTDEFVKWESTLTPQSFRDNVAADPIVQLPLHDEAEENQRESFAKLKWTADDRFGTAAQFKAKQNVSLGSLGDFAIDQPFSVATWFRSDNPHSGGAGLVAKMDLENHYRGWDVFLAGGKMAMHLIDRWPDAAIKVTTKDRVVEKDRWHHVCITYDGSATAAGIQIYMDGKKQLTTVDMETIAPEGKKSDDSDSEKAAVNIQTETPLRVGQRSTGDVHNGSIRDVYLFDRELSSEQAEDLGISDQLATIISIAKGDRSEKQQAMLQEHFLNRHDAEFNRLSALIADLEAERQSIRDRSPISLVQAERSGQPAMANILMRGDYTMIGDQVAAAPPESLHPIADDAPQNRLGLAMWTVDPTNPLTPRVTVNRFWQEIFGSGIVTTTEDFGVMGSPPSHPELLDWLAIDFVENGWDVKRFFKQILMSATYRQAAVTTDEKREKDRDNFLLSRGPRFRMDAEVIRDSALAASGLLSRKMFGPGTRPYQPDNLWNMVGLGGSNTRDYQVDEGAELYRRSIYTFWKRMSPPPGLEAFNAPNREVCTVRRERTNTPLQALVTLNAPEYIEAARNLAQNSLSQTVDSNETIERIALTVLSRALRPDETLVVMANHAAYVEHFSANPNDAKRLIAVGDSVADASISSTTLAAWTMTCNEILNLDETLNK</sequence>
<comment type="caution">
    <text evidence="6">The sequence shown here is derived from an EMBL/GenBank/DDBJ whole genome shotgun (WGS) entry which is preliminary data.</text>
</comment>
<dbReference type="InterPro" id="IPR011444">
    <property type="entry name" value="DUF1549"/>
</dbReference>
<evidence type="ECO:0000256" key="1">
    <source>
        <dbReference type="SAM" id="Coils"/>
    </source>
</evidence>
<feature type="coiled-coil region" evidence="1">
    <location>
        <begin position="670"/>
        <end position="697"/>
    </location>
</feature>
<dbReference type="Gene3D" id="1.10.760.10">
    <property type="entry name" value="Cytochrome c-like domain"/>
    <property type="match status" value="1"/>
</dbReference>
<dbReference type="Pfam" id="PF13385">
    <property type="entry name" value="Laminin_G_3"/>
    <property type="match status" value="1"/>
</dbReference>
<feature type="domain" description="DUF1553" evidence="4">
    <location>
        <begin position="747"/>
        <end position="1001"/>
    </location>
</feature>
<dbReference type="Pfam" id="PF07583">
    <property type="entry name" value="PSCyt2"/>
    <property type="match status" value="1"/>
</dbReference>
<dbReference type="InterPro" id="IPR022655">
    <property type="entry name" value="DUF1553"/>
</dbReference>
<dbReference type="Pfam" id="PF07635">
    <property type="entry name" value="PSCyt1"/>
    <property type="match status" value="1"/>
</dbReference>
<dbReference type="PANTHER" id="PTHR35889">
    <property type="entry name" value="CYCLOINULO-OLIGOSACCHARIDE FRUCTANOTRANSFERASE-RELATED"/>
    <property type="match status" value="1"/>
</dbReference>
<dbReference type="InterPro" id="IPR036909">
    <property type="entry name" value="Cyt_c-like_dom_sf"/>
</dbReference>
<dbReference type="Gene3D" id="2.60.120.200">
    <property type="match status" value="1"/>
</dbReference>
<dbReference type="GO" id="GO:0020037">
    <property type="term" value="F:heme binding"/>
    <property type="evidence" value="ECO:0007669"/>
    <property type="project" value="InterPro"/>
</dbReference>
<dbReference type="Pfam" id="PF07587">
    <property type="entry name" value="PSD1"/>
    <property type="match status" value="1"/>
</dbReference>
<dbReference type="InterPro" id="IPR011429">
    <property type="entry name" value="Cyt_c_Planctomycete-type"/>
</dbReference>
<feature type="domain" description="Cytochrome C Planctomycete-type" evidence="5">
    <location>
        <begin position="39"/>
        <end position="95"/>
    </location>
</feature>
<feature type="domain" description="DUF1549" evidence="3">
    <location>
        <begin position="145"/>
        <end position="354"/>
    </location>
</feature>
<dbReference type="InterPro" id="IPR013320">
    <property type="entry name" value="ConA-like_dom_sf"/>
</dbReference>
<evidence type="ECO:0000313" key="7">
    <source>
        <dbReference type="Proteomes" id="UP000318288"/>
    </source>
</evidence>
<dbReference type="EMBL" id="SJPW01000002">
    <property type="protein sequence ID" value="TWU59167.1"/>
    <property type="molecule type" value="Genomic_DNA"/>
</dbReference>
<evidence type="ECO:0000259" key="4">
    <source>
        <dbReference type="Pfam" id="PF07587"/>
    </source>
</evidence>
<dbReference type="GO" id="GO:0009055">
    <property type="term" value="F:electron transfer activity"/>
    <property type="evidence" value="ECO:0007669"/>
    <property type="project" value="InterPro"/>
</dbReference>
<reference evidence="6 7" key="1">
    <citation type="submission" date="2019-02" db="EMBL/GenBank/DDBJ databases">
        <title>Deep-cultivation of Planctomycetes and their phenomic and genomic characterization uncovers novel biology.</title>
        <authorList>
            <person name="Wiegand S."/>
            <person name="Jogler M."/>
            <person name="Boedeker C."/>
            <person name="Pinto D."/>
            <person name="Vollmers J."/>
            <person name="Rivas-Marin E."/>
            <person name="Kohn T."/>
            <person name="Peeters S.H."/>
            <person name="Heuer A."/>
            <person name="Rast P."/>
            <person name="Oberbeckmann S."/>
            <person name="Bunk B."/>
            <person name="Jeske O."/>
            <person name="Meyerdierks A."/>
            <person name="Storesund J.E."/>
            <person name="Kallscheuer N."/>
            <person name="Luecker S."/>
            <person name="Lage O.M."/>
            <person name="Pohl T."/>
            <person name="Merkel B.J."/>
            <person name="Hornburger P."/>
            <person name="Mueller R.-W."/>
            <person name="Bruemmer F."/>
            <person name="Labrenz M."/>
            <person name="Spormann A.M."/>
            <person name="Op Den Camp H."/>
            <person name="Overmann J."/>
            <person name="Amann R."/>
            <person name="Jetten M.S.M."/>
            <person name="Mascher T."/>
            <person name="Medema M.H."/>
            <person name="Devos D.P."/>
            <person name="Kaster A.-K."/>
            <person name="Ovreas L."/>
            <person name="Rohde M."/>
            <person name="Galperin M.Y."/>
            <person name="Jogler C."/>
        </authorList>
    </citation>
    <scope>NUCLEOTIDE SEQUENCE [LARGE SCALE GENOMIC DNA]</scope>
    <source>
        <strain evidence="6 7">Poly51</strain>
    </source>
</reference>
<dbReference type="SUPFAM" id="SSF49899">
    <property type="entry name" value="Concanavalin A-like lectins/glucanases"/>
    <property type="match status" value="1"/>
</dbReference>
<dbReference type="SUPFAM" id="SSF46626">
    <property type="entry name" value="Cytochrome c"/>
    <property type="match status" value="1"/>
</dbReference>
<evidence type="ECO:0000259" key="5">
    <source>
        <dbReference type="Pfam" id="PF07635"/>
    </source>
</evidence>
<gene>
    <name evidence="6" type="ORF">Poly51_19530</name>
</gene>
<evidence type="ECO:0000259" key="3">
    <source>
        <dbReference type="Pfam" id="PF07583"/>
    </source>
</evidence>
<protein>
    <submittedName>
        <fullName evidence="6">Planctomycete cytochrome C</fullName>
    </submittedName>
</protein>
<keyword evidence="1" id="KW-0175">Coiled coil</keyword>
<keyword evidence="7" id="KW-1185">Reference proteome</keyword>
<evidence type="ECO:0000313" key="6">
    <source>
        <dbReference type="EMBL" id="TWU59167.1"/>
    </source>
</evidence>
<feature type="signal peptide" evidence="2">
    <location>
        <begin position="1"/>
        <end position="21"/>
    </location>
</feature>
<dbReference type="Proteomes" id="UP000318288">
    <property type="component" value="Unassembled WGS sequence"/>
</dbReference>